<keyword evidence="3" id="KW-1185">Reference proteome</keyword>
<organism evidence="2 3">
    <name type="scientific">Vitreoscilla stercoraria</name>
    <dbReference type="NCBI Taxonomy" id="61"/>
    <lineage>
        <taxon>Bacteria</taxon>
        <taxon>Pseudomonadati</taxon>
        <taxon>Pseudomonadota</taxon>
        <taxon>Betaproteobacteria</taxon>
        <taxon>Neisseriales</taxon>
        <taxon>Neisseriaceae</taxon>
        <taxon>Vitreoscilla</taxon>
    </lineage>
</organism>
<feature type="transmembrane region" description="Helical" evidence="1">
    <location>
        <begin position="104"/>
        <end position="123"/>
    </location>
</feature>
<name>A0ABY4E7L9_VITST</name>
<dbReference type="RefSeq" id="WP_019958633.1">
    <property type="nucleotide sequence ID" value="NZ_CP091512.1"/>
</dbReference>
<reference evidence="2" key="2">
    <citation type="journal article" date="2022" name="Res Sq">
        <title>Evolution of multicellular longitudinally dividing oral cavity symbionts (Neisseriaceae).</title>
        <authorList>
            <person name="Nyongesa S."/>
            <person name="Weber P."/>
            <person name="Bernet E."/>
            <person name="Pullido F."/>
            <person name="Nieckarz M."/>
            <person name="Delaby M."/>
            <person name="Nieves C."/>
            <person name="Viehboeck T."/>
            <person name="Krause N."/>
            <person name="Rivera-Millot A."/>
            <person name="Nakamura A."/>
            <person name="Vischer N."/>
            <person name="VanNieuwenhze M."/>
            <person name="Brun Y."/>
            <person name="Cava F."/>
            <person name="Bulgheresi S."/>
            <person name="Veyrier F."/>
        </authorList>
    </citation>
    <scope>NUCLEOTIDE SEQUENCE</scope>
    <source>
        <strain evidence="2">SAG 1488-6</strain>
    </source>
</reference>
<evidence type="ECO:0000256" key="1">
    <source>
        <dbReference type="SAM" id="Phobius"/>
    </source>
</evidence>
<keyword evidence="1" id="KW-1133">Transmembrane helix</keyword>
<feature type="transmembrane region" description="Helical" evidence="1">
    <location>
        <begin position="72"/>
        <end position="92"/>
    </location>
</feature>
<proteinExistence type="predicted"/>
<accession>A0ABY4E7L9</accession>
<evidence type="ECO:0008006" key="4">
    <source>
        <dbReference type="Google" id="ProtNLM"/>
    </source>
</evidence>
<sequence length="175" mass="20924">MLKLKAKDNVLAMFLRQQNLPERELNFLKSCGSDNLSVYLHNMYLTDLIHIQSTSIQTIHKRLRDFKSMTPWQFFLLWIMIFAQFFPIHLWSHIQPYLPDGFQTYLWTLVAIYLCAEVLVWFIKQRQHPQTHYQLTLHTRFGEQYVFAKAESKDTLLLLEAWLQNHPSHSKTSVN</sequence>
<keyword evidence="1" id="KW-0472">Membrane</keyword>
<dbReference type="Proteomes" id="UP000832034">
    <property type="component" value="Chromosome"/>
</dbReference>
<keyword evidence="1" id="KW-0812">Transmembrane</keyword>
<gene>
    <name evidence="2" type="ORF">LVJ81_08980</name>
</gene>
<dbReference type="EMBL" id="CP091512">
    <property type="protein sequence ID" value="UOO91763.1"/>
    <property type="molecule type" value="Genomic_DNA"/>
</dbReference>
<evidence type="ECO:0000313" key="2">
    <source>
        <dbReference type="EMBL" id="UOO91763.1"/>
    </source>
</evidence>
<evidence type="ECO:0000313" key="3">
    <source>
        <dbReference type="Proteomes" id="UP000832034"/>
    </source>
</evidence>
<reference evidence="2" key="1">
    <citation type="submission" date="2021-12" db="EMBL/GenBank/DDBJ databases">
        <authorList>
            <person name="Veyrier F.J."/>
        </authorList>
    </citation>
    <scope>NUCLEOTIDE SEQUENCE</scope>
    <source>
        <strain evidence="2">SAG 1488-6</strain>
    </source>
</reference>
<protein>
    <recommendedName>
        <fullName evidence="4">DUF1003 domain-containing protein</fullName>
    </recommendedName>
</protein>